<dbReference type="InterPro" id="IPR037175">
    <property type="entry name" value="KFase_sf"/>
</dbReference>
<dbReference type="Pfam" id="PF04199">
    <property type="entry name" value="Cyclase"/>
    <property type="match status" value="1"/>
</dbReference>
<dbReference type="RefSeq" id="WP_354441173.1">
    <property type="nucleotide sequence ID" value="NZ_JBEPSH010000001.1"/>
</dbReference>
<dbReference type="EMBL" id="JBEPSH010000001">
    <property type="protein sequence ID" value="MET4575624.1"/>
    <property type="molecule type" value="Genomic_DNA"/>
</dbReference>
<dbReference type="Proteomes" id="UP001549320">
    <property type="component" value="Unassembled WGS sequence"/>
</dbReference>
<organism evidence="1 2">
    <name type="scientific">Ottowia thiooxydans</name>
    <dbReference type="NCBI Taxonomy" id="219182"/>
    <lineage>
        <taxon>Bacteria</taxon>
        <taxon>Pseudomonadati</taxon>
        <taxon>Pseudomonadota</taxon>
        <taxon>Betaproteobacteria</taxon>
        <taxon>Burkholderiales</taxon>
        <taxon>Comamonadaceae</taxon>
        <taxon>Ottowia</taxon>
    </lineage>
</organism>
<keyword evidence="2" id="KW-1185">Reference proteome</keyword>
<gene>
    <name evidence="1" type="ORF">ABIE13_000721</name>
</gene>
<dbReference type="PANTHER" id="PTHR31118">
    <property type="entry name" value="CYCLASE-LIKE PROTEIN 2"/>
    <property type="match status" value="1"/>
</dbReference>
<evidence type="ECO:0000313" key="2">
    <source>
        <dbReference type="Proteomes" id="UP001549320"/>
    </source>
</evidence>
<evidence type="ECO:0000313" key="1">
    <source>
        <dbReference type="EMBL" id="MET4575624.1"/>
    </source>
</evidence>
<proteinExistence type="predicted"/>
<dbReference type="Gene3D" id="3.50.30.50">
    <property type="entry name" value="Putative cyclase"/>
    <property type="match status" value="1"/>
</dbReference>
<sequence length="270" mass="29149">MTTASHNASPILANLVAALASGQVRVVDLTQTLAPEFPAIALPPEMGQCQPFRVEQISAYDERGPGWYWNNFSCGEHTGTHFDAPIHWISGRDLPNNSVDTIDPQRLVAPACVIDCSRQAAADADYLMTVADIEAFEAAHGRIQAGSWVLMRTDWSQRWSKAQDGQAFQNMDDTGQHTPGPSTEAVRFLVEQRDVLGFGTEAIGTDAGQGYHLLPPYPCHSLMHGAGKYGLQCLTNLDQLPPTGAVLFSAPLKIQKGSGSPLRVLALVEA</sequence>
<name>A0ABV2Q3M6_9BURK</name>
<comment type="caution">
    <text evidence="1">The sequence shown here is derived from an EMBL/GenBank/DDBJ whole genome shotgun (WGS) entry which is preliminary data.</text>
</comment>
<reference evidence="1 2" key="1">
    <citation type="submission" date="2024-06" db="EMBL/GenBank/DDBJ databases">
        <title>Sorghum-associated microbial communities from plants grown in Nebraska, USA.</title>
        <authorList>
            <person name="Schachtman D."/>
        </authorList>
    </citation>
    <scope>NUCLEOTIDE SEQUENCE [LARGE SCALE GENOMIC DNA]</scope>
    <source>
        <strain evidence="1 2">2709</strain>
    </source>
</reference>
<protein>
    <submittedName>
        <fullName evidence="1">Kynurenine formamidase</fullName>
    </submittedName>
</protein>
<dbReference type="InterPro" id="IPR007325">
    <property type="entry name" value="KFase/CYL"/>
</dbReference>
<dbReference type="PANTHER" id="PTHR31118:SF12">
    <property type="entry name" value="CYCLASE-LIKE PROTEIN 2"/>
    <property type="match status" value="1"/>
</dbReference>
<dbReference type="SUPFAM" id="SSF102198">
    <property type="entry name" value="Putative cyclase"/>
    <property type="match status" value="1"/>
</dbReference>
<accession>A0ABV2Q3M6</accession>